<dbReference type="Proteomes" id="UP000192660">
    <property type="component" value="Unassembled WGS sequence"/>
</dbReference>
<keyword evidence="2" id="KW-1185">Reference proteome</keyword>
<dbReference type="AlphaFoldDB" id="A0A1W1WA90"/>
<name>A0A1W1WA90_SULTA</name>
<reference evidence="2" key="1">
    <citation type="submission" date="2017-04" db="EMBL/GenBank/DDBJ databases">
        <authorList>
            <person name="Varghese N."/>
            <person name="Submissions S."/>
        </authorList>
    </citation>
    <scope>NUCLEOTIDE SEQUENCE [LARGE SCALE GENOMIC DNA]</scope>
    <source>
        <strain evidence="2">DSM 9293</strain>
    </source>
</reference>
<dbReference type="EMBL" id="FWWY01000001">
    <property type="protein sequence ID" value="SMC02643.1"/>
    <property type="molecule type" value="Genomic_DNA"/>
</dbReference>
<dbReference type="OrthoDB" id="2081760at2"/>
<accession>A0A1W1WA90</accession>
<organism evidence="1 2">
    <name type="scientific">Sulfobacillus thermosulfidooxidans (strain DSM 9293 / VKM B-1269 / AT-1)</name>
    <dbReference type="NCBI Taxonomy" id="929705"/>
    <lineage>
        <taxon>Bacteria</taxon>
        <taxon>Bacillati</taxon>
        <taxon>Bacillota</taxon>
        <taxon>Clostridia</taxon>
        <taxon>Eubacteriales</taxon>
        <taxon>Clostridiales Family XVII. Incertae Sedis</taxon>
        <taxon>Sulfobacillus</taxon>
    </lineage>
</organism>
<sequence>MKNPRKWKKWILPWLTLTLTACGQHTPKSAQPSWPVVRVSMNVSSSFLALPLYVAQNLHLFQDEHIRVDIVPANHSELMISDTVKSWPVLGSLASRPDLFLVAPAPDPHFRLKALDRLPVEYADNLQISLNLLQSIMTLNRTHPYLETVSFKHIQNLWRQRHLPWAIVTLHQFYQLRQQDPHTVILNWLGASTGPIPALILSGHSKNSVPFLRAINLALWYIHTSSPKTIAGILANPQEKSLPQQIAQGLHYGLWPVTTYISPSEYNRGRALYSLTTQDTWPPYYEGVDKKLATQALSAAY</sequence>
<proteinExistence type="predicted"/>
<dbReference type="PROSITE" id="PS51257">
    <property type="entry name" value="PROKAR_LIPOPROTEIN"/>
    <property type="match status" value="1"/>
</dbReference>
<gene>
    <name evidence="1" type="ORF">SAMN00768000_0695</name>
</gene>
<protein>
    <recommendedName>
        <fullName evidence="3">ABC transporter substrate-binding protein</fullName>
    </recommendedName>
</protein>
<evidence type="ECO:0000313" key="2">
    <source>
        <dbReference type="Proteomes" id="UP000192660"/>
    </source>
</evidence>
<evidence type="ECO:0000313" key="1">
    <source>
        <dbReference type="EMBL" id="SMC02643.1"/>
    </source>
</evidence>
<dbReference type="RefSeq" id="WP_028962768.1">
    <property type="nucleotide sequence ID" value="NZ_FWWY01000001.1"/>
</dbReference>
<evidence type="ECO:0008006" key="3">
    <source>
        <dbReference type="Google" id="ProtNLM"/>
    </source>
</evidence>